<gene>
    <name evidence="2" type="ORF">AMJAP_1727</name>
</gene>
<proteinExistence type="predicted"/>
<organism evidence="2 3">
    <name type="scientific">Amphritea japonica ATCC BAA-1530</name>
    <dbReference type="NCBI Taxonomy" id="1278309"/>
    <lineage>
        <taxon>Bacteria</taxon>
        <taxon>Pseudomonadati</taxon>
        <taxon>Pseudomonadota</taxon>
        <taxon>Gammaproteobacteria</taxon>
        <taxon>Oceanospirillales</taxon>
        <taxon>Oceanospirillaceae</taxon>
        <taxon>Amphritea</taxon>
    </lineage>
</organism>
<sequence length="306" mass="33784">MKLADEIVEILSSNDGVLTEALVKTKVLLHKIGHKELVAWVNKELNGYSEGDELPDYRIIPAQVLVSATNGAYEVRSHPVPMSHIDKKFRDMWEQAKLNHSLAVIEKIVTSNDGDTLESPIPMEANGMLGKGLANSYMVQRAWSEIPVAGVSNIMMQVRSRLLDFILELSSEFSDLESDKDVKEAAGKFDASNLFNNAIFGDNVTILLGTENLQKVTNSIVKNDFESLARTLKDKDVSDDDITLLKDAIDSDSSFPVTEKDKFGPSVKSWMRSMLSKAIDTSWQIELGVAGSLIATALNNYYGLIT</sequence>
<dbReference type="KEGG" id="ajp:AMJAP_1727"/>
<dbReference type="OrthoDB" id="766804at2"/>
<dbReference type="AlphaFoldDB" id="A0A7R6PH13"/>
<evidence type="ECO:0000259" key="1">
    <source>
        <dbReference type="Pfam" id="PF18864"/>
    </source>
</evidence>
<evidence type="ECO:0000313" key="2">
    <source>
        <dbReference type="EMBL" id="BBB26322.1"/>
    </source>
</evidence>
<feature type="domain" description="AbiTii" evidence="1">
    <location>
        <begin position="2"/>
        <end position="183"/>
    </location>
</feature>
<accession>A0A7R6PH13</accession>
<evidence type="ECO:0000313" key="3">
    <source>
        <dbReference type="Proteomes" id="UP000595663"/>
    </source>
</evidence>
<dbReference type="EMBL" id="AP014545">
    <property type="protein sequence ID" value="BBB26322.1"/>
    <property type="molecule type" value="Genomic_DNA"/>
</dbReference>
<dbReference type="Pfam" id="PF18864">
    <property type="entry name" value="AbiTii"/>
    <property type="match status" value="1"/>
</dbReference>
<reference evidence="2 3" key="1">
    <citation type="journal article" date="2008" name="Int. J. Syst. Evol. Microbiol.">
        <title>Amphritea japonica sp. nov. and Amphritea balenae sp. nov., isolated from the sediment adjacent to sperm whale carcasses off Kagoshima, Japan.</title>
        <authorList>
            <person name="Miyazaki M."/>
            <person name="Nogi Y."/>
            <person name="Fujiwara Y."/>
            <person name="Kawato M."/>
            <person name="Nagahama T."/>
            <person name="Kubokawa K."/>
            <person name="Horikoshi K."/>
        </authorList>
    </citation>
    <scope>NUCLEOTIDE SEQUENCE [LARGE SCALE GENOMIC DNA]</scope>
    <source>
        <strain evidence="2 3">ATCC BAA-1530</strain>
    </source>
</reference>
<dbReference type="Proteomes" id="UP000595663">
    <property type="component" value="Chromosome"/>
</dbReference>
<keyword evidence="3" id="KW-1185">Reference proteome</keyword>
<dbReference type="RefSeq" id="WP_019622359.1">
    <property type="nucleotide sequence ID" value="NZ_AP014545.1"/>
</dbReference>
<dbReference type="InterPro" id="IPR041304">
    <property type="entry name" value="AbiTii"/>
</dbReference>
<protein>
    <recommendedName>
        <fullName evidence="1">AbiTii domain-containing protein</fullName>
    </recommendedName>
</protein>
<name>A0A7R6PH13_9GAMM</name>